<proteinExistence type="predicted"/>
<organism evidence="2 3">
    <name type="scientific">Bifidobacterium pullorum subsp. saeculare DSM 6531 = LMG 14934</name>
    <dbReference type="NCBI Taxonomy" id="1437611"/>
    <lineage>
        <taxon>Bacteria</taxon>
        <taxon>Bacillati</taxon>
        <taxon>Actinomycetota</taxon>
        <taxon>Actinomycetes</taxon>
        <taxon>Bifidobacteriales</taxon>
        <taxon>Bifidobacteriaceae</taxon>
        <taxon>Bifidobacterium</taxon>
    </lineage>
</organism>
<accession>A0A087CP61</accession>
<evidence type="ECO:0000256" key="1">
    <source>
        <dbReference type="SAM" id="MobiDB-lite"/>
    </source>
</evidence>
<reference evidence="2 3" key="1">
    <citation type="submission" date="2014-03" db="EMBL/GenBank/DDBJ databases">
        <title>Genomics of Bifidobacteria.</title>
        <authorList>
            <person name="Ventura M."/>
            <person name="Milani C."/>
            <person name="Lugli G.A."/>
        </authorList>
    </citation>
    <scope>NUCLEOTIDE SEQUENCE [LARGE SCALE GENOMIC DNA]</scope>
    <source>
        <strain evidence="2 3">LMG 14934</strain>
    </source>
</reference>
<dbReference type="Proteomes" id="UP000029040">
    <property type="component" value="Unassembled WGS sequence"/>
</dbReference>
<name>A0A087CP61_9BIFI</name>
<dbReference type="AlphaFoldDB" id="A0A087CP61"/>
<evidence type="ECO:0000313" key="2">
    <source>
        <dbReference type="EMBL" id="KFI85061.1"/>
    </source>
</evidence>
<sequence>MTRQQRPYVEQLHQFAHILPSLPLTTIMATQHVIHVVERGDAHHHLHVPSAHATGQQIQSILMERHPVHIAQVQQDIGVEQQPHHGSPALRRRSCSTISSSDQSPSTAGSSALANISMIASLRSISRLRTKSNVICSNSGSSPVSAR</sequence>
<gene>
    <name evidence="2" type="ORF">BSAE_1853</name>
</gene>
<comment type="caution">
    <text evidence="2">The sequence shown here is derived from an EMBL/GenBank/DDBJ whole genome shotgun (WGS) entry which is preliminary data.</text>
</comment>
<feature type="compositionally biased region" description="Low complexity" evidence="1">
    <location>
        <begin position="95"/>
        <end position="106"/>
    </location>
</feature>
<dbReference type="EMBL" id="JGZM01000014">
    <property type="protein sequence ID" value="KFI85061.1"/>
    <property type="molecule type" value="Genomic_DNA"/>
</dbReference>
<feature type="region of interest" description="Disordered" evidence="1">
    <location>
        <begin position="81"/>
        <end position="110"/>
    </location>
</feature>
<protein>
    <submittedName>
        <fullName evidence="2">Uncharacterized protein</fullName>
    </submittedName>
</protein>
<evidence type="ECO:0000313" key="3">
    <source>
        <dbReference type="Proteomes" id="UP000029040"/>
    </source>
</evidence>